<dbReference type="EMBL" id="VIVN01000007">
    <property type="protein sequence ID" value="TWD99377.1"/>
    <property type="molecule type" value="Genomic_DNA"/>
</dbReference>
<accession>A0A561D7Y3</accession>
<dbReference type="Proteomes" id="UP000319671">
    <property type="component" value="Unassembled WGS sequence"/>
</dbReference>
<evidence type="ECO:0000313" key="1">
    <source>
        <dbReference type="EMBL" id="TWD99377.1"/>
    </source>
</evidence>
<comment type="caution">
    <text evidence="1">The sequence shown here is derived from an EMBL/GenBank/DDBJ whole genome shotgun (WGS) entry which is preliminary data.</text>
</comment>
<dbReference type="AlphaFoldDB" id="A0A561D7Y3"/>
<reference evidence="1 2" key="1">
    <citation type="submission" date="2019-06" db="EMBL/GenBank/DDBJ databases">
        <title>Sorghum-associated microbial communities from plants grown in Nebraska, USA.</title>
        <authorList>
            <person name="Schachtman D."/>
        </authorList>
    </citation>
    <scope>NUCLEOTIDE SEQUENCE [LARGE SCALE GENOMIC DNA]</scope>
    <source>
        <strain evidence="1 2">2482</strain>
    </source>
</reference>
<proteinExistence type="predicted"/>
<name>A0A561D7Y3_9BACI</name>
<evidence type="ECO:0008006" key="3">
    <source>
        <dbReference type="Google" id="ProtNLM"/>
    </source>
</evidence>
<protein>
    <recommendedName>
        <fullName evidence="3">AraC family transcriptional regulator</fullName>
    </recommendedName>
</protein>
<evidence type="ECO:0000313" key="2">
    <source>
        <dbReference type="Proteomes" id="UP000319671"/>
    </source>
</evidence>
<dbReference type="RefSeq" id="WP_144565954.1">
    <property type="nucleotide sequence ID" value="NZ_VIVN01000007.1"/>
</dbReference>
<sequence>MTQNKTLHILNGQAMFNYYEETNFLEQECMVPFNEAMCYGGTCDDLFSSEFIDIRAKVHHVTADQYIEHTLKPLQPFFDKEFAHIELWFDADMFCQINLITILAWLDQADYKDAIDIHIVADKFKPVSHFTVKSEGYYSIYKQVLIDKTMPENILPAPIKKGIELYLGYLNKDSDLVLYIQEHKAVPEKELVTALINKFTDYGLGDTQYFEMIRNQRQPL</sequence>
<organism evidence="1 2">
    <name type="scientific">Neobacillus bataviensis</name>
    <dbReference type="NCBI Taxonomy" id="220685"/>
    <lineage>
        <taxon>Bacteria</taxon>
        <taxon>Bacillati</taxon>
        <taxon>Bacillota</taxon>
        <taxon>Bacilli</taxon>
        <taxon>Bacillales</taxon>
        <taxon>Bacillaceae</taxon>
        <taxon>Neobacillus</taxon>
    </lineage>
</organism>
<keyword evidence="2" id="KW-1185">Reference proteome</keyword>
<gene>
    <name evidence="1" type="ORF">FB550_10712</name>
</gene>